<evidence type="ECO:0000256" key="1">
    <source>
        <dbReference type="ARBA" id="ARBA00011021"/>
    </source>
</evidence>
<dbReference type="AlphaFoldDB" id="W9QXR3"/>
<dbReference type="Proteomes" id="UP000030645">
    <property type="component" value="Unassembled WGS sequence"/>
</dbReference>
<gene>
    <name evidence="4" type="ORF">L484_006865</name>
</gene>
<name>W9QXR3_9ROSA</name>
<keyword evidence="5" id="KW-1185">Reference proteome</keyword>
<feature type="region of interest" description="Disordered" evidence="3">
    <location>
        <begin position="1"/>
        <end position="20"/>
    </location>
</feature>
<reference evidence="5" key="1">
    <citation type="submission" date="2013-01" db="EMBL/GenBank/DDBJ databases">
        <title>Draft Genome Sequence of a Mulberry Tree, Morus notabilis C.K. Schneid.</title>
        <authorList>
            <person name="He N."/>
            <person name="Zhao S."/>
        </authorList>
    </citation>
    <scope>NUCLEOTIDE SEQUENCE</scope>
</reference>
<comment type="similarity">
    <text evidence="1">Belongs to the brassicaceae elicitor peptide family.</text>
</comment>
<evidence type="ECO:0000313" key="5">
    <source>
        <dbReference type="Proteomes" id="UP000030645"/>
    </source>
</evidence>
<accession>W9QXR3</accession>
<evidence type="ECO:0000256" key="2">
    <source>
        <dbReference type="ARBA" id="ARBA00022821"/>
    </source>
</evidence>
<dbReference type="EMBL" id="KE344350">
    <property type="protein sequence ID" value="EXB57752.1"/>
    <property type="molecule type" value="Genomic_DNA"/>
</dbReference>
<dbReference type="Pfam" id="PF17232">
    <property type="entry name" value="Pep1_7"/>
    <property type="match status" value="1"/>
</dbReference>
<keyword evidence="2" id="KW-0611">Plant defense</keyword>
<organism evidence="4 5">
    <name type="scientific">Morus notabilis</name>
    <dbReference type="NCBI Taxonomy" id="981085"/>
    <lineage>
        <taxon>Eukaryota</taxon>
        <taxon>Viridiplantae</taxon>
        <taxon>Streptophyta</taxon>
        <taxon>Embryophyta</taxon>
        <taxon>Tracheophyta</taxon>
        <taxon>Spermatophyta</taxon>
        <taxon>Magnoliopsida</taxon>
        <taxon>eudicotyledons</taxon>
        <taxon>Gunneridae</taxon>
        <taxon>Pentapetalae</taxon>
        <taxon>rosids</taxon>
        <taxon>fabids</taxon>
        <taxon>Rosales</taxon>
        <taxon>Moraceae</taxon>
        <taxon>Moreae</taxon>
        <taxon>Morus</taxon>
    </lineage>
</organism>
<protein>
    <submittedName>
        <fullName evidence="4">Uncharacterized protein</fullName>
    </submittedName>
</protein>
<dbReference type="InterPro" id="IPR035176">
    <property type="entry name" value="PEP"/>
</dbReference>
<dbReference type="GO" id="GO:0045087">
    <property type="term" value="P:innate immune response"/>
    <property type="evidence" value="ECO:0007669"/>
    <property type="project" value="InterPro"/>
</dbReference>
<evidence type="ECO:0000256" key="3">
    <source>
        <dbReference type="SAM" id="MobiDB-lite"/>
    </source>
</evidence>
<sequence>MEVSSASKTSSSKYLSSSSSPCNFIQEAFRAFFRCLGFETNKTQEEPAEASEPLAIEKYLSTDKGCSEVGVEHRQWWSDLLGPFSSSTKSRQVIRCLRSSWSSANGGFA</sequence>
<evidence type="ECO:0000313" key="4">
    <source>
        <dbReference type="EMBL" id="EXB57752.1"/>
    </source>
</evidence>
<proteinExistence type="inferred from homology"/>